<keyword evidence="2" id="KW-0677">Repeat</keyword>
<accession>A0ABR7NUZ7</accession>
<dbReference type="InterPro" id="IPR042229">
    <property type="entry name" value="Listeria/Bacterioides_rpt_sf"/>
</dbReference>
<proteinExistence type="predicted"/>
<evidence type="ECO:0000256" key="2">
    <source>
        <dbReference type="ARBA" id="ARBA00022737"/>
    </source>
</evidence>
<evidence type="ECO:0000259" key="5">
    <source>
        <dbReference type="Pfam" id="PF18998"/>
    </source>
</evidence>
<feature type="region of interest" description="Disordered" evidence="4">
    <location>
        <begin position="1605"/>
        <end position="1637"/>
    </location>
</feature>
<feature type="domain" description="Bacterial repeat" evidence="5">
    <location>
        <begin position="1091"/>
        <end position="1165"/>
    </location>
</feature>
<dbReference type="SUPFAM" id="SSF69360">
    <property type="entry name" value="Cell wall binding repeat"/>
    <property type="match status" value="1"/>
</dbReference>
<protein>
    <submittedName>
        <fullName evidence="6">InlB B-repeat-containing protein</fullName>
    </submittedName>
</protein>
<dbReference type="InterPro" id="IPR013378">
    <property type="entry name" value="InlB-like_B-rpt"/>
</dbReference>
<feature type="repeat" description="Cell wall-binding" evidence="3">
    <location>
        <begin position="1729"/>
        <end position="1750"/>
    </location>
</feature>
<dbReference type="Pfam" id="PF18998">
    <property type="entry name" value="Flg_new_2"/>
    <property type="match status" value="6"/>
</dbReference>
<dbReference type="EMBL" id="JACRTJ010000027">
    <property type="protein sequence ID" value="MBC8599944.1"/>
    <property type="molecule type" value="Genomic_DNA"/>
</dbReference>
<evidence type="ECO:0000256" key="1">
    <source>
        <dbReference type="ARBA" id="ARBA00004196"/>
    </source>
</evidence>
<feature type="domain" description="Bacterial repeat" evidence="5">
    <location>
        <begin position="1453"/>
        <end position="1516"/>
    </location>
</feature>
<dbReference type="Gene3D" id="2.10.270.10">
    <property type="entry name" value="Cholin Binding"/>
    <property type="match status" value="1"/>
</dbReference>
<comment type="caution">
    <text evidence="6">The sequence shown here is derived from an EMBL/GenBank/DDBJ whole genome shotgun (WGS) entry which is preliminary data.</text>
</comment>
<feature type="domain" description="Bacterial repeat" evidence="5">
    <location>
        <begin position="1544"/>
        <end position="1604"/>
    </location>
</feature>
<evidence type="ECO:0000256" key="3">
    <source>
        <dbReference type="PROSITE-ProRule" id="PRU00591"/>
    </source>
</evidence>
<gene>
    <name evidence="6" type="ORF">H8708_12025</name>
</gene>
<evidence type="ECO:0000313" key="7">
    <source>
        <dbReference type="Proteomes" id="UP000647491"/>
    </source>
</evidence>
<evidence type="ECO:0000313" key="6">
    <source>
        <dbReference type="EMBL" id="MBC8599944.1"/>
    </source>
</evidence>
<sequence length="1821" mass="200180">MKSDIKRLVKRSTAGFLAVWMVFGNSISAFSNVEAGSGRAGQKKEETVSTALDEVKKKTPKMVTSSNAEKKNVLSAEVGSMEIQIREKTAGALEQAEALEVYDLGQDATVEAALLEKLEEGEELAGYVALDISLFDGEGAEIEPDGNVNVEVSGIEAPEEYDDVMIVHLEEREHPGKMRPMGVNRPNLPMTAAHNEEEGVYDATVVTEGIKDEIEKSDRITFTAESFSSYVITFIKSATEYQDVDVFLMDTRTEAEFTAAADNLQITVDDDGIEILKLVEGNQMGQIAKTDEVSPDGEAVYMSYAYASTDKEGNDRITHVNFAEIEGKDQAALYLWYDHLGTLEIPVEVYLEDRPADEQYEFTIVAGTIRNNAEAVLNDAGLTEELGNYAFEKAVVHREEDGEEQEIEIVSRIGNTIYYSTKVNNGVVGSFKEGSGRTIRLYYKEAYKVTLTVTAASGTETNIGNTVNGQYVGDTIEIDVAKNGAFNIPITIAQGYTVEVNCNEDPGLNYNSAAESNQQREYTITGTGLTGNRDINIAFHKPELAFTYDFSEAAFGKITVKADTDGDGNWETADKQGTFKIPDETKMLQFQLEPQSSALVWENRILDSFAINDQTLTMPADPSIISEPEAYSQLFDMAGEQIADVKIKAEKNYNWGGAKFQRTYTVTISNIKCPLTMTGGGVRQYFENAIILYEVGDGLKISWAYNNQEENKVEIDKGDAVEFSDDLTYYIEPQKGYYIDQVITSAQNEGGEPENLTSSLESIDPNGQWYEGKKITLSPKNWWSQEDETLVKITSKETNYQFVWENNNKTVPLSDSFTLPGEDALSMPLYSNVVPDETAIPEGAVFQGWTLGANDTHIHWGNESISRRELREAMEAGNLTVEYPLTADEAVKIPLTPKYVAADLADTIPYSVKVYLGSENTEPIESFEYRGIAGPAIEEGAYIERPEIKAVIDQYQDEYPEKEIIGIESLSNTDNVVKIILKKEYVQIHTLVEEEGSVSHGNYQYGSDTFDNKDLMVRSGDTIRLKIVPDEGYTIGQLFIGGTPQTIDRSKIDEDGNYEIEYTVSETATIWTSFAADINGNGEPDETETTYSITYAAGTAGTNAQNMPQNKTDILSGTTQTISAAVPTWTGYVFTGWTSTDVTETAGSFTMPEKNVTFTATWKEDANGDGEPDDTETKYSITYSDGEAKGAAQGMPAKAENILSGTTQTISTAVPTWTGYVFAGWTSNEVQATSGSFIMPEANVTFTATWKEDANGDGEPDDAETKYSITYSDGEAKGAAQGMPAKAENILSGTTQTISAAVPTWTGHVFTGWTSTDVTETAGNFTMPEKDVTFTAAWKVDANGDGEPDENEQKYSISYYDGEANGNAEKMPQNETDILSGTTKTLPTTEPTWTGHVFTGWTSDEVQATTGNFIMPEANVTFTATWKVDANGDGEPDDTETNYSITYSDGEAKGAAQGMPAKAENILSGTTQTISAAVPTWTGYVFTGWTSTDVTETTGSFTMPEKNVTFTAAWKVDANGNGEPDENEQKYSISYSDGEAKGAAQGMPAKAENILSGTTQTISAAVPTWAGHVFTGWTSTDVTETAGNFTMPEKDVTFTALWKEYGSGGSKEDDDDDDASEENGSGSSRKPIEAQKGQVVNAAGKTGEWVLEGNQFTEQNGYIPSREYLKIDGNIYGFYSRGYAIGSEHGHYYTSEAIAAAGGYRDAQGAWNLNGWWIRYSDGTYPHGQWEYLTYNGRSDWYYFDEDGWMEDGWFQWEDHWYYLHTEYDGFRGHMYTGWHEIGGKWYYFRTDQDGGTPGAMMTDARTPDGFYVGEDGAWIQ</sequence>
<feature type="domain" description="Bacterial repeat" evidence="5">
    <location>
        <begin position="1277"/>
        <end position="1340"/>
    </location>
</feature>
<dbReference type="Gene3D" id="2.60.40.4270">
    <property type="entry name" value="Listeria-Bacteroides repeat domain"/>
    <property type="match status" value="2"/>
</dbReference>
<dbReference type="InterPro" id="IPR044060">
    <property type="entry name" value="Bacterial_rp_domain"/>
</dbReference>
<comment type="subcellular location">
    <subcellularLocation>
        <location evidence="1">Cell envelope</location>
    </subcellularLocation>
</comment>
<organism evidence="6 7">
    <name type="scientific">Enterocloster hominis</name>
    <name type="common">ex Liu et al. 2021</name>
    <dbReference type="NCBI Taxonomy" id="2763663"/>
    <lineage>
        <taxon>Bacteria</taxon>
        <taxon>Bacillati</taxon>
        <taxon>Bacillota</taxon>
        <taxon>Clostridia</taxon>
        <taxon>Lachnospirales</taxon>
        <taxon>Lachnospiraceae</taxon>
        <taxon>Enterocloster</taxon>
    </lineage>
</organism>
<name>A0ABR7NUZ7_9FIRM</name>
<keyword evidence="7" id="KW-1185">Reference proteome</keyword>
<dbReference type="InterPro" id="IPR018337">
    <property type="entry name" value="Cell_wall/Cho-bd_repeat"/>
</dbReference>
<feature type="compositionally biased region" description="Acidic residues" evidence="4">
    <location>
        <begin position="1612"/>
        <end position="1621"/>
    </location>
</feature>
<dbReference type="Proteomes" id="UP000647491">
    <property type="component" value="Unassembled WGS sequence"/>
</dbReference>
<feature type="domain" description="Bacterial repeat" evidence="5">
    <location>
        <begin position="1189"/>
        <end position="1253"/>
    </location>
</feature>
<dbReference type="PROSITE" id="PS51170">
    <property type="entry name" value="CW"/>
    <property type="match status" value="1"/>
</dbReference>
<dbReference type="NCBIfam" id="TIGR02543">
    <property type="entry name" value="List_Bact_rpt"/>
    <property type="match status" value="6"/>
</dbReference>
<reference evidence="6 7" key="1">
    <citation type="submission" date="2020-08" db="EMBL/GenBank/DDBJ databases">
        <title>Genome public.</title>
        <authorList>
            <person name="Liu C."/>
            <person name="Sun Q."/>
        </authorList>
    </citation>
    <scope>NUCLEOTIDE SEQUENCE [LARGE SCALE GENOMIC DNA]</scope>
    <source>
        <strain evidence="6 7">BX10</strain>
    </source>
</reference>
<evidence type="ECO:0000256" key="4">
    <source>
        <dbReference type="SAM" id="MobiDB-lite"/>
    </source>
</evidence>
<feature type="domain" description="Bacterial repeat" evidence="5">
    <location>
        <begin position="1364"/>
        <end position="1428"/>
    </location>
</feature>